<evidence type="ECO:0000313" key="1">
    <source>
        <dbReference type="EMBL" id="MPC17683.1"/>
    </source>
</evidence>
<name>A0A5B7D8Y4_PORTR</name>
<organism evidence="1 2">
    <name type="scientific">Portunus trituberculatus</name>
    <name type="common">Swimming crab</name>
    <name type="synonym">Neptunus trituberculatus</name>
    <dbReference type="NCBI Taxonomy" id="210409"/>
    <lineage>
        <taxon>Eukaryota</taxon>
        <taxon>Metazoa</taxon>
        <taxon>Ecdysozoa</taxon>
        <taxon>Arthropoda</taxon>
        <taxon>Crustacea</taxon>
        <taxon>Multicrustacea</taxon>
        <taxon>Malacostraca</taxon>
        <taxon>Eumalacostraca</taxon>
        <taxon>Eucarida</taxon>
        <taxon>Decapoda</taxon>
        <taxon>Pleocyemata</taxon>
        <taxon>Brachyura</taxon>
        <taxon>Eubrachyura</taxon>
        <taxon>Portunoidea</taxon>
        <taxon>Portunidae</taxon>
        <taxon>Portuninae</taxon>
        <taxon>Portunus</taxon>
    </lineage>
</organism>
<protein>
    <submittedName>
        <fullName evidence="1">Uncharacterized protein</fullName>
    </submittedName>
</protein>
<dbReference type="EMBL" id="VSRR010000612">
    <property type="protein sequence ID" value="MPC17683.1"/>
    <property type="molecule type" value="Genomic_DNA"/>
</dbReference>
<sequence length="80" mass="9436">MTARNRTHPDNLRLHTTPMNVLKRPSPYLYRTARLHGLLKRQTLRWDCFHKDTDEEEQQQDAGELQTLGRVQVGLEHRCG</sequence>
<keyword evidence="2" id="KW-1185">Reference proteome</keyword>
<gene>
    <name evidence="1" type="ORF">E2C01_010547</name>
</gene>
<reference evidence="1 2" key="1">
    <citation type="submission" date="2019-05" db="EMBL/GenBank/DDBJ databases">
        <title>Another draft genome of Portunus trituberculatus and its Hox gene families provides insights of decapod evolution.</title>
        <authorList>
            <person name="Jeong J.-H."/>
            <person name="Song I."/>
            <person name="Kim S."/>
            <person name="Choi T."/>
            <person name="Kim D."/>
            <person name="Ryu S."/>
            <person name="Kim W."/>
        </authorList>
    </citation>
    <scope>NUCLEOTIDE SEQUENCE [LARGE SCALE GENOMIC DNA]</scope>
    <source>
        <tissue evidence="1">Muscle</tissue>
    </source>
</reference>
<proteinExistence type="predicted"/>
<comment type="caution">
    <text evidence="1">The sequence shown here is derived from an EMBL/GenBank/DDBJ whole genome shotgun (WGS) entry which is preliminary data.</text>
</comment>
<accession>A0A5B7D8Y4</accession>
<evidence type="ECO:0000313" key="2">
    <source>
        <dbReference type="Proteomes" id="UP000324222"/>
    </source>
</evidence>
<dbReference type="Proteomes" id="UP000324222">
    <property type="component" value="Unassembled WGS sequence"/>
</dbReference>
<dbReference type="AlphaFoldDB" id="A0A5B7D8Y4"/>